<proteinExistence type="predicted"/>
<dbReference type="PATRIC" id="fig|365046.3.peg.3293"/>
<feature type="repeat" description="TPR" evidence="1">
    <location>
        <begin position="205"/>
        <end position="238"/>
    </location>
</feature>
<dbReference type="Pfam" id="PF13414">
    <property type="entry name" value="TPR_11"/>
    <property type="match status" value="1"/>
</dbReference>
<dbReference type="Gene3D" id="1.25.40.10">
    <property type="entry name" value="Tetratricopeptide repeat domain"/>
    <property type="match status" value="4"/>
</dbReference>
<name>F5XY09_RAMTT</name>
<dbReference type="PANTHER" id="PTHR44809:SF1">
    <property type="entry name" value="PROTEIN O-MANNOSYL-TRANSFERASE TMTC1"/>
    <property type="match status" value="1"/>
</dbReference>
<dbReference type="RefSeq" id="WP_013902565.1">
    <property type="nucleotide sequence ID" value="NC_015677.1"/>
</dbReference>
<dbReference type="InterPro" id="IPR052943">
    <property type="entry name" value="TMTC_O-mannosyl-trnsfr"/>
</dbReference>
<evidence type="ECO:0000256" key="1">
    <source>
        <dbReference type="PROSITE-ProRule" id="PRU00339"/>
    </source>
</evidence>
<dbReference type="SMART" id="SM00028">
    <property type="entry name" value="TPR"/>
    <property type="match status" value="7"/>
</dbReference>
<dbReference type="Gene3D" id="3.40.50.2000">
    <property type="entry name" value="Glycogen Phosphorylase B"/>
    <property type="match status" value="1"/>
</dbReference>
<dbReference type="eggNOG" id="COG0457">
    <property type="taxonomic scope" value="Bacteria"/>
</dbReference>
<dbReference type="PROSITE" id="PS50293">
    <property type="entry name" value="TPR_REGION"/>
    <property type="match status" value="1"/>
</dbReference>
<dbReference type="PANTHER" id="PTHR44809">
    <property type="match status" value="1"/>
</dbReference>
<keyword evidence="3" id="KW-1185">Reference proteome</keyword>
<dbReference type="OrthoDB" id="9809392at2"/>
<sequence length="583" mass="63334">MSASLLAEALAQQRAGHLPQAETLCRGHLAQAPQDAAGLALLGLLVAQRGALDEGARLLQDAVQRAPAQPMYRFQLGLVHQQAGSDAQALAAFDGTLAAGLKAPAVHNARGLALKNLGRLEEAVAAYDAALAQDARFLPALNNRGVALHALGRFEEALPALQQAVALGASAQGRVNLAITLNQLHRHAEAEALLRQVLKAQPQDADARLNLGTAVAEQGRRDEALEHFRAVLAQRPGQPEVLMNIANTLRDQGRHEQALQVYDQALALQPVRADLRFNRSLSLLAAGRLREGWADYEARWQAERLGKRQRGFAQPQWRGKGVAGRTVLVHAEQGLGDTLQFCRYVPLLAQQGARVVLEVQPLLHGLLRSLPGVAQLLREGEPLPAFDLHCPMMSLPLAFGTTMEGIPASVPYLQPDAALVERWRRHLAGRGRPQIGVAWSGNPANWNDHRRSVALERFRAALPTGADYWSLKHDMPALADDGLTPLHRFPETGFEHMAAQACALDGVISICTAVAHLAGALGRPTAVLLSRPADWRWFEEREDNPWYPTARLLRQRTSGDWDSVFARLPEALARTVPGFGAPT</sequence>
<evidence type="ECO:0000313" key="2">
    <source>
        <dbReference type="EMBL" id="AEG94334.1"/>
    </source>
</evidence>
<dbReference type="Proteomes" id="UP000008385">
    <property type="component" value="Chromosome"/>
</dbReference>
<dbReference type="SUPFAM" id="SSF53756">
    <property type="entry name" value="UDP-Glycosyltransferase/glycogen phosphorylase"/>
    <property type="match status" value="1"/>
</dbReference>
<dbReference type="SUPFAM" id="SSF48452">
    <property type="entry name" value="TPR-like"/>
    <property type="match status" value="2"/>
</dbReference>
<gene>
    <name evidence="2" type="ordered locus">Rta_32230</name>
</gene>
<keyword evidence="1" id="KW-0802">TPR repeat</keyword>
<evidence type="ECO:0000313" key="3">
    <source>
        <dbReference type="Proteomes" id="UP000008385"/>
    </source>
</evidence>
<reference evidence="3" key="1">
    <citation type="submission" date="2006-01" db="EMBL/GenBank/DDBJ databases">
        <title>Genome of the cyst-dividing bacterium Ramlibacter tataouinensis.</title>
        <authorList>
            <person name="Barakat M."/>
            <person name="Ortet P."/>
            <person name="De Luca G."/>
            <person name="Jourlin-Castelli C."/>
            <person name="Ansaldi M."/>
            <person name="Py B."/>
            <person name="Fichant G."/>
            <person name="Coutinho P."/>
            <person name="Voulhoux R."/>
            <person name="Bastien O."/>
            <person name="Roy S."/>
            <person name="Marechal E."/>
            <person name="Henrissat B."/>
            <person name="Quentin Y."/>
            <person name="Noirot P."/>
            <person name="Filloux A."/>
            <person name="Mejean V."/>
            <person name="DuBow M."/>
            <person name="Barras F."/>
            <person name="Heulin T."/>
        </authorList>
    </citation>
    <scope>NUCLEOTIDE SEQUENCE [LARGE SCALE GENOMIC DNA]</scope>
    <source>
        <strain evidence="3">ATCC BAA-407 / DSM 14655 / LMG 21543 / TTB310</strain>
    </source>
</reference>
<dbReference type="HOGENOM" id="CLU_010140_1_1_4"/>
<dbReference type="PROSITE" id="PS50005">
    <property type="entry name" value="TPR"/>
    <property type="match status" value="2"/>
</dbReference>
<dbReference type="InterPro" id="IPR011990">
    <property type="entry name" value="TPR-like_helical_dom_sf"/>
</dbReference>
<dbReference type="Pfam" id="PF13432">
    <property type="entry name" value="TPR_16"/>
    <property type="match status" value="2"/>
</dbReference>
<dbReference type="AlphaFoldDB" id="F5XY09"/>
<dbReference type="EMBL" id="CP000245">
    <property type="protein sequence ID" value="AEG94334.1"/>
    <property type="molecule type" value="Genomic_DNA"/>
</dbReference>
<organism evidence="2 3">
    <name type="scientific">Ramlibacter tataouinensis (strain ATCC BAA-407 / DSM 14655 / LMG 21543 / TTB310)</name>
    <dbReference type="NCBI Taxonomy" id="365046"/>
    <lineage>
        <taxon>Bacteria</taxon>
        <taxon>Pseudomonadati</taxon>
        <taxon>Pseudomonadota</taxon>
        <taxon>Betaproteobacteria</taxon>
        <taxon>Burkholderiales</taxon>
        <taxon>Comamonadaceae</taxon>
        <taxon>Ramlibacter</taxon>
    </lineage>
</organism>
<accession>F5XY09</accession>
<dbReference type="STRING" id="365046.Rta_32230"/>
<dbReference type="KEGG" id="rta:Rta_32230"/>
<dbReference type="InterPro" id="IPR019734">
    <property type="entry name" value="TPR_rpt"/>
</dbReference>
<reference evidence="2 3" key="2">
    <citation type="journal article" date="2011" name="PLoS ONE">
        <title>The Cyst-Dividing Bacterium Ramlibacter tataouinensis TTB310 Genome Reveals a Well-Stocked Toolbox for Adaptation to a Desert Environment.</title>
        <authorList>
            <person name="De Luca G."/>
            <person name="Barakat M."/>
            <person name="Ortet P."/>
            <person name="Fochesato S."/>
            <person name="Jourlin-Castelli C."/>
            <person name="Ansaldi M."/>
            <person name="Py B."/>
            <person name="Fichant G."/>
            <person name="Coutinho P.M."/>
            <person name="Voulhoux R."/>
            <person name="Bastien O."/>
            <person name="Marechal E."/>
            <person name="Henrissat B."/>
            <person name="Quentin Y."/>
            <person name="Noirot P."/>
            <person name="Filloux A."/>
            <person name="Mejean V."/>
            <person name="Dubow M.S."/>
            <person name="Barras F."/>
            <person name="Barbe V."/>
            <person name="Weissenbach J."/>
            <person name="Mihalcescu I."/>
            <person name="Vermeglio A."/>
            <person name="Achouak W."/>
            <person name="Heulin T."/>
        </authorList>
    </citation>
    <scope>NUCLEOTIDE SEQUENCE [LARGE SCALE GENOMIC DNA]</scope>
    <source>
        <strain evidence="3">ATCC BAA-407 / DSM 14655 / LMG 21543 / TTB310</strain>
    </source>
</reference>
<feature type="repeat" description="TPR" evidence="1">
    <location>
        <begin position="239"/>
        <end position="272"/>
    </location>
</feature>
<protein>
    <submittedName>
        <fullName evidence="2">FlbA protein-like protein</fullName>
    </submittedName>
</protein>